<evidence type="ECO:0008006" key="4">
    <source>
        <dbReference type="Google" id="ProtNLM"/>
    </source>
</evidence>
<protein>
    <recommendedName>
        <fullName evidence="4">Secretion system C-terminal sorting domain-containing protein</fullName>
    </recommendedName>
</protein>
<evidence type="ECO:0000256" key="1">
    <source>
        <dbReference type="SAM" id="SignalP"/>
    </source>
</evidence>
<feature type="chain" id="PRO_5009528457" description="Secretion system C-terminal sorting domain-containing protein" evidence="1">
    <location>
        <begin position="20"/>
        <end position="722"/>
    </location>
</feature>
<dbReference type="Gene3D" id="2.60.40.4070">
    <property type="match status" value="1"/>
</dbReference>
<dbReference type="AlphaFoldDB" id="A0A1F7F678"/>
<feature type="signal peptide" evidence="1">
    <location>
        <begin position="1"/>
        <end position="19"/>
    </location>
</feature>
<reference evidence="2 3" key="1">
    <citation type="journal article" date="2016" name="Nat. Commun.">
        <title>Thousands of microbial genomes shed light on interconnected biogeochemical processes in an aquifer system.</title>
        <authorList>
            <person name="Anantharaman K."/>
            <person name="Brown C.T."/>
            <person name="Hug L.A."/>
            <person name="Sharon I."/>
            <person name="Castelle C.J."/>
            <person name="Probst A.J."/>
            <person name="Thomas B.C."/>
            <person name="Singh A."/>
            <person name="Wilkins M.J."/>
            <person name="Karaoz U."/>
            <person name="Brodie E.L."/>
            <person name="Williams K.H."/>
            <person name="Hubbard S.S."/>
            <person name="Banfield J.F."/>
        </authorList>
    </citation>
    <scope>NUCLEOTIDE SEQUENCE [LARGE SCALE GENOMIC DNA]</scope>
</reference>
<keyword evidence="1" id="KW-0732">Signal</keyword>
<dbReference type="Gene3D" id="3.40.50.1820">
    <property type="entry name" value="alpha/beta hydrolase"/>
    <property type="match status" value="1"/>
</dbReference>
<dbReference type="SUPFAM" id="SSF53474">
    <property type="entry name" value="alpha/beta-Hydrolases"/>
    <property type="match status" value="1"/>
</dbReference>
<name>A0A1F7F678_UNCRA</name>
<dbReference type="InterPro" id="IPR029058">
    <property type="entry name" value="AB_hydrolase_fold"/>
</dbReference>
<organism evidence="2 3">
    <name type="scientific">Candidatus Raymondbacteria bacterium RIFOXYD12_FULL_49_13</name>
    <dbReference type="NCBI Taxonomy" id="1817890"/>
    <lineage>
        <taxon>Bacteria</taxon>
        <taxon>Raymondiibacteriota</taxon>
    </lineage>
</organism>
<sequence length="722" mass="81724">MSIFSCSLFLALTFFLCYASQPSNTNCFFREGQTFLTWTEDTGQSHEKYRIYRHTEAITASNLSDADLVAEINEGSSYFREMHKPDSSLVDNQDTDEYRNRIISRFVIQPVDSGKGIELDENTGLFIWTIKETSQNNFYYAITTIIGSVENREITDNNRCGPIAEKREPIGAVRYYVEGTGNERRDWYTMWMDYELFKESYMGYAFPFAIGVKSFSDGGASPLLQIGGIGTTPLGSNNNAHGAGDLSGNGNPSWYLGYHKSLDYTGDGAIGQTMQDTICNYIQYRLMHCVLWARRKYNATDKQFHVQGHSMGGSGSYGFGITYPSFVTSIFANEGVTDYANMGTGPSGGILYSSSIYGNYGSPEMHNPIKYLPLNDPDYPELDWITQFNGRDVFEMRDVAKFLKENTRISFGLISSGHGGADGAIKYSSHGAHFEEYIKNSRHCFSYHYDINASHVWGAVDASPMCQKMRWDESRPGFSNVPARDVYEYKDYNRYEEGSRYYLIDVEWGTKEHPWKGRKIEETDSTWSIPIHNYMLNNAPSDFNYEYFVNITPRNLQHFKIWHGDTFAYEIKDTSGVVEQAGTIIGDSLNLLLIPYVPIRPSGSIATVTLLNRGPNVKTDIKNLCAENFPEINVSPNPFNPFAVITFDIGYKSSARTEKFIGIYNIKGEKIWFQNIPDRIISSYKIIWDGKDVYGGKAASGVYIISAVLDNKKIEKRVLLSK</sequence>
<evidence type="ECO:0000313" key="2">
    <source>
        <dbReference type="EMBL" id="OGK02170.1"/>
    </source>
</evidence>
<dbReference type="EMBL" id="MFYX01000111">
    <property type="protein sequence ID" value="OGK02170.1"/>
    <property type="molecule type" value="Genomic_DNA"/>
</dbReference>
<dbReference type="Proteomes" id="UP000179243">
    <property type="component" value="Unassembled WGS sequence"/>
</dbReference>
<accession>A0A1F7F678</accession>
<gene>
    <name evidence="2" type="ORF">A2519_19040</name>
</gene>
<proteinExistence type="predicted"/>
<comment type="caution">
    <text evidence="2">The sequence shown here is derived from an EMBL/GenBank/DDBJ whole genome shotgun (WGS) entry which is preliminary data.</text>
</comment>
<evidence type="ECO:0000313" key="3">
    <source>
        <dbReference type="Proteomes" id="UP000179243"/>
    </source>
</evidence>